<dbReference type="Proteomes" id="UP001151081">
    <property type="component" value="Unassembled WGS sequence"/>
</dbReference>
<dbReference type="EMBL" id="JAGTJJ010000103">
    <property type="protein sequence ID" value="MDC3989282.1"/>
    <property type="molecule type" value="Genomic_DNA"/>
</dbReference>
<feature type="compositionally biased region" description="Acidic residues" evidence="1">
    <location>
        <begin position="219"/>
        <end position="231"/>
    </location>
</feature>
<comment type="caution">
    <text evidence="2">The sequence shown here is derived from an EMBL/GenBank/DDBJ whole genome shotgun (WGS) entry which is preliminary data.</text>
</comment>
<evidence type="ECO:0000313" key="3">
    <source>
        <dbReference type="Proteomes" id="UP001151081"/>
    </source>
</evidence>
<keyword evidence="3" id="KW-1185">Reference proteome</keyword>
<reference evidence="2 3" key="1">
    <citation type="submission" date="2021-04" db="EMBL/GenBank/DDBJ databases">
        <title>Genome analysis of Polyangium sp.</title>
        <authorList>
            <person name="Li Y."/>
            <person name="Wang J."/>
        </authorList>
    </citation>
    <scope>NUCLEOTIDE SEQUENCE [LARGE SCALE GENOMIC DNA]</scope>
    <source>
        <strain evidence="2 3">SDU14</strain>
    </source>
</reference>
<dbReference type="AlphaFoldDB" id="A0A9X3XFF1"/>
<gene>
    <name evidence="2" type="ORF">KEG57_52955</name>
</gene>
<evidence type="ECO:0000256" key="1">
    <source>
        <dbReference type="SAM" id="MobiDB-lite"/>
    </source>
</evidence>
<sequence length="231" mass="25803">MAKNTYQTYIQETPVDIYRADFLRRGAMCAALATRHPQLADVGAEANAIVLQIDARRTALQSAEDDQVRARAMEDIEKLDVVDVYTELRRTMSAKSYDVAKLLPDAPSTLRRLGTSNFTDRANEAVSNLRVLPENDPIRVAFLGRLEKELAEFRSADKAEDLTRVALQSGRMALTLYKSELSQAREAQLGMIHSILKDREKTALFTLPWRKPARSAEEATPEEAAEEPAAP</sequence>
<accession>A0A9X3XFF1</accession>
<organism evidence="2 3">
    <name type="scientific">Polyangium jinanense</name>
    <dbReference type="NCBI Taxonomy" id="2829994"/>
    <lineage>
        <taxon>Bacteria</taxon>
        <taxon>Pseudomonadati</taxon>
        <taxon>Myxococcota</taxon>
        <taxon>Polyangia</taxon>
        <taxon>Polyangiales</taxon>
        <taxon>Polyangiaceae</taxon>
        <taxon>Polyangium</taxon>
    </lineage>
</organism>
<dbReference type="RefSeq" id="WP_272460011.1">
    <property type="nucleotide sequence ID" value="NZ_JAGTJJ010000103.1"/>
</dbReference>
<name>A0A9X3XFF1_9BACT</name>
<feature type="region of interest" description="Disordered" evidence="1">
    <location>
        <begin position="208"/>
        <end position="231"/>
    </location>
</feature>
<evidence type="ECO:0000313" key="2">
    <source>
        <dbReference type="EMBL" id="MDC3989282.1"/>
    </source>
</evidence>
<protein>
    <submittedName>
        <fullName evidence="2">Uncharacterized protein</fullName>
    </submittedName>
</protein>
<proteinExistence type="predicted"/>